<dbReference type="PRINTS" id="PR01438">
    <property type="entry name" value="UNVRSLSTRESS"/>
</dbReference>
<evidence type="ECO:0000313" key="11">
    <source>
        <dbReference type="Proteomes" id="UP000032027"/>
    </source>
</evidence>
<evidence type="ECO:0000256" key="7">
    <source>
        <dbReference type="RuleBase" id="RU362091"/>
    </source>
</evidence>
<feature type="transmembrane region" description="Helical" evidence="8">
    <location>
        <begin position="528"/>
        <end position="546"/>
    </location>
</feature>
<feature type="transmembrane region" description="Helical" evidence="8">
    <location>
        <begin position="172"/>
        <end position="192"/>
    </location>
</feature>
<feature type="transmembrane region" description="Helical" evidence="8">
    <location>
        <begin position="424"/>
        <end position="444"/>
    </location>
</feature>
<keyword evidence="5 8" id="KW-1133">Transmembrane helix</keyword>
<dbReference type="NCBIfam" id="TIGR00813">
    <property type="entry name" value="sss"/>
    <property type="match status" value="1"/>
</dbReference>
<dbReference type="PANTHER" id="PTHR46154:SF4">
    <property type="entry name" value="UREA ACTIVE TRANSPORTER"/>
    <property type="match status" value="1"/>
</dbReference>
<proteinExistence type="inferred from homology"/>
<dbReference type="CDD" id="cd00293">
    <property type="entry name" value="USP-like"/>
    <property type="match status" value="1"/>
</dbReference>
<dbReference type="Gene3D" id="1.20.1730.10">
    <property type="entry name" value="Sodium/glucose cotransporter"/>
    <property type="match status" value="1"/>
</dbReference>
<evidence type="ECO:0000256" key="8">
    <source>
        <dbReference type="SAM" id="Phobius"/>
    </source>
</evidence>
<dbReference type="KEGG" id="nid:NPIRD3C_1384"/>
<evidence type="ECO:0000256" key="2">
    <source>
        <dbReference type="ARBA" id="ARBA00006434"/>
    </source>
</evidence>
<evidence type="ECO:0000256" key="5">
    <source>
        <dbReference type="ARBA" id="ARBA00022989"/>
    </source>
</evidence>
<dbReference type="EMBL" id="CP010868">
    <property type="protein sequence ID" value="AJM92596.1"/>
    <property type="molecule type" value="Genomic_DNA"/>
</dbReference>
<evidence type="ECO:0000313" key="10">
    <source>
        <dbReference type="EMBL" id="AJM92596.1"/>
    </source>
</evidence>
<dbReference type="PATRIC" id="fig|1582439.9.peg.1431"/>
<dbReference type="InterPro" id="IPR031155">
    <property type="entry name" value="DUR"/>
</dbReference>
<dbReference type="SUPFAM" id="SSF52402">
    <property type="entry name" value="Adenine nucleotide alpha hydrolases-like"/>
    <property type="match status" value="1"/>
</dbReference>
<keyword evidence="3" id="KW-0813">Transport</keyword>
<feature type="transmembrane region" description="Helical" evidence="8">
    <location>
        <begin position="558"/>
        <end position="580"/>
    </location>
</feature>
<feature type="transmembrane region" description="Helical" evidence="8">
    <location>
        <begin position="319"/>
        <end position="347"/>
    </location>
</feature>
<feature type="transmembrane region" description="Helical" evidence="8">
    <location>
        <begin position="142"/>
        <end position="160"/>
    </location>
</feature>
<organism evidence="10 11">
    <name type="scientific">Nitrosopumilus piranensis</name>
    <dbReference type="NCBI Taxonomy" id="1582439"/>
    <lineage>
        <taxon>Archaea</taxon>
        <taxon>Nitrososphaerota</taxon>
        <taxon>Nitrososphaeria</taxon>
        <taxon>Nitrosopumilales</taxon>
        <taxon>Nitrosopumilaceae</taxon>
        <taxon>Nitrosopumilus</taxon>
    </lineage>
</organism>
<dbReference type="GO" id="GO:0005886">
    <property type="term" value="C:plasma membrane"/>
    <property type="evidence" value="ECO:0007669"/>
    <property type="project" value="TreeGrafter"/>
</dbReference>
<dbReference type="GeneID" id="41600512"/>
<accession>A0A0C5BWD5</accession>
<dbReference type="Gene3D" id="3.40.50.620">
    <property type="entry name" value="HUPs"/>
    <property type="match status" value="1"/>
</dbReference>
<feature type="domain" description="UspA" evidence="9">
    <location>
        <begin position="614"/>
        <end position="745"/>
    </location>
</feature>
<gene>
    <name evidence="10" type="ORF">NPIRD3C_1384</name>
</gene>
<dbReference type="Pfam" id="PF00582">
    <property type="entry name" value="Usp"/>
    <property type="match status" value="1"/>
</dbReference>
<dbReference type="InterPro" id="IPR038377">
    <property type="entry name" value="Na/Glc_symporter_sf"/>
</dbReference>
<dbReference type="AlphaFoldDB" id="A0A0C5BWD5"/>
<dbReference type="InterPro" id="IPR001734">
    <property type="entry name" value="Na/solute_symporter"/>
</dbReference>
<reference evidence="10 11" key="2">
    <citation type="journal article" date="2016" name="ISME J.">
        <title>Physiological and genomic characterization of two novel marine thaumarchaeal strains indicates niche differentiation.</title>
        <authorList>
            <person name="Bayer B."/>
            <person name="Vojvoda J."/>
            <person name="Offre P."/>
            <person name="Alves R.J."/>
            <person name="Elisabeth N.H."/>
            <person name="Garcia J.A."/>
            <person name="Volland J.M."/>
            <person name="Srivastava A."/>
            <person name="Schleper C."/>
            <person name="Herndl G.J."/>
        </authorList>
    </citation>
    <scope>NUCLEOTIDE SEQUENCE [LARGE SCALE GENOMIC DNA]</scope>
    <source>
        <strain evidence="10 11">D3C</strain>
    </source>
</reference>
<dbReference type="PANTHER" id="PTHR46154">
    <property type="match status" value="1"/>
</dbReference>
<feature type="transmembrane region" description="Helical" evidence="8">
    <location>
        <begin position="112"/>
        <end position="136"/>
    </location>
</feature>
<reference evidence="10 11" key="3">
    <citation type="journal article" date="2019" name="Int. J. Syst. Evol. Microbiol.">
        <title>Nitrosopumilus adriaticus sp. nov. and Nitrosopumilus piranensis sp. nov., two ammonia-oxidizing archaea from the Adriatic Sea and members of the class Nitrososphaeria.</title>
        <authorList>
            <person name="Bayer B."/>
            <person name="Vojvoda J."/>
            <person name="Reinthaler T."/>
            <person name="Reyes C."/>
            <person name="Pinto M."/>
            <person name="Herndl G.J."/>
        </authorList>
    </citation>
    <scope>NUCLEOTIDE SEQUENCE [LARGE SCALE GENOMIC DNA]</scope>
    <source>
        <strain evidence="10 11">D3C</strain>
    </source>
</reference>
<feature type="transmembrane region" description="Helical" evidence="8">
    <location>
        <begin position="24"/>
        <end position="47"/>
    </location>
</feature>
<comment type="similarity">
    <text evidence="2 7">Belongs to the sodium:solute symporter (SSF) (TC 2.A.21) family.</text>
</comment>
<feature type="transmembrane region" description="Helical" evidence="8">
    <location>
        <begin position="464"/>
        <end position="484"/>
    </location>
</feature>
<evidence type="ECO:0000256" key="3">
    <source>
        <dbReference type="ARBA" id="ARBA00022448"/>
    </source>
</evidence>
<dbReference type="InterPro" id="IPR006016">
    <property type="entry name" value="UspA"/>
</dbReference>
<feature type="transmembrane region" description="Helical" evidence="8">
    <location>
        <begin position="223"/>
        <end position="248"/>
    </location>
</feature>
<name>A0A0C5BWD5_9ARCH</name>
<evidence type="ECO:0000256" key="1">
    <source>
        <dbReference type="ARBA" id="ARBA00004141"/>
    </source>
</evidence>
<evidence type="ECO:0000256" key="6">
    <source>
        <dbReference type="ARBA" id="ARBA00023136"/>
    </source>
</evidence>
<feature type="transmembrane region" description="Helical" evidence="8">
    <location>
        <begin position="268"/>
        <end position="297"/>
    </location>
</feature>
<dbReference type="PROSITE" id="PS50283">
    <property type="entry name" value="NA_SOLUT_SYMP_3"/>
    <property type="match status" value="1"/>
</dbReference>
<feature type="transmembrane region" description="Helical" evidence="8">
    <location>
        <begin position="368"/>
        <end position="390"/>
    </location>
</feature>
<dbReference type="Pfam" id="PF00474">
    <property type="entry name" value="SSF"/>
    <property type="match status" value="1"/>
</dbReference>
<dbReference type="GO" id="GO:0015204">
    <property type="term" value="F:urea transmembrane transporter activity"/>
    <property type="evidence" value="ECO:0007669"/>
    <property type="project" value="InterPro"/>
</dbReference>
<protein>
    <submittedName>
        <fullName evidence="10">Urea-proton symporter DUR3</fullName>
    </submittedName>
</protein>
<keyword evidence="6 8" id="KW-0472">Membrane</keyword>
<dbReference type="HOGENOM" id="CLU_010778_1_0_2"/>
<dbReference type="Proteomes" id="UP000032027">
    <property type="component" value="Chromosome"/>
</dbReference>
<keyword evidence="11" id="KW-1185">Reference proteome</keyword>
<evidence type="ECO:0000256" key="4">
    <source>
        <dbReference type="ARBA" id="ARBA00022692"/>
    </source>
</evidence>
<dbReference type="InterPro" id="IPR006015">
    <property type="entry name" value="Universal_stress_UspA"/>
</dbReference>
<evidence type="ECO:0000259" key="9">
    <source>
        <dbReference type="Pfam" id="PF00582"/>
    </source>
</evidence>
<comment type="subcellular location">
    <subcellularLocation>
        <location evidence="1">Membrane</location>
        <topology evidence="1">Multi-pass membrane protein</topology>
    </subcellularLocation>
</comment>
<dbReference type="InterPro" id="IPR014729">
    <property type="entry name" value="Rossmann-like_a/b/a_fold"/>
</dbReference>
<dbReference type="STRING" id="1582439.NPIRD3C_1384"/>
<dbReference type="CDD" id="cd11476">
    <property type="entry name" value="SLC5sbd_DUR3"/>
    <property type="match status" value="1"/>
</dbReference>
<keyword evidence="4 8" id="KW-0812">Transmembrane</keyword>
<sequence length="747" mass="81815">MALSVILMVKAETKWLGTRKTSEWFYTAGRTIKTGLIASSIVSAWTWAATLLQSSTVTYEFGLGGSFWYAAGASIQVILFSILAIELKRKAPMTHTFPEMIYVRYGKHSHKIFLSFALMTNTIVTAMLVLGGAAVIHSLTGVDITIAAFLIPVGIILYTIGGGLKATFFAEYLNAAFIFVVVLIFVTVIYFATPEIGGISGMYEKLRQASILNPVEGNVFGTYLTLASIGALIFGIINIVGNFGTVFVDQSYWQRAIASRPRAATGGFIIGGLAWFAIPFTLATTLGLAAIATGVVLNENEIELGLVAPTTATNLMGDLGAVLILTIIFTAVTAAGSSQLVSVSSLITYDVFRTYLKPSATGRELIRISRFTILGFGIGMGVLASLLFHSGFSLQYVYLMMGVLIGSAVAPISFALLWKKTNKFAATSAAVIGLACGVFSWIFVANSIYGEITLASTGNLIPLLIGNVVSILVSLGITIVGSLIKSENFDFQIMKQKILVVDDKVRSMLRRDTDEEFLQRSLRFCKRIGFSISVFLVIVWPTSFYLTEFVFEEQSFHLWVWLAITWAFSAAGIIIFLPLIEARRNITEIFHKAQMNQNEEFDDSQDSKYDLPIMKILVPVDGSARSLKALYQANYLFRGAAKVRIYLLHVIEWTDENEENIDEALSEQIQEEGRLILRSVVVPKNISDYKRIVKLGDPAQKISELADKLKIDVIIMGKKGIGKSTSDLGHVTQKVLKLTSKSVVLSE</sequence>
<dbReference type="RefSeq" id="WP_237087630.1">
    <property type="nucleotide sequence ID" value="NZ_CP010868.1"/>
</dbReference>
<reference evidence="11" key="1">
    <citation type="submission" date="2015-02" db="EMBL/GenBank/DDBJ databases">
        <title>Characterization of two novel Thaumarchaeota isolated from the Northern Adriatic Sea.</title>
        <authorList>
            <person name="Bayer B."/>
            <person name="Vojvoda J."/>
            <person name="Offre P."/>
            <person name="Srivastava A."/>
            <person name="Elisabeth N."/>
            <person name="Garcia J.A.L."/>
            <person name="Schleper C."/>
            <person name="Herndl G.J."/>
        </authorList>
    </citation>
    <scope>NUCLEOTIDE SEQUENCE [LARGE SCALE GENOMIC DNA]</scope>
    <source>
        <strain evidence="11">D3C</strain>
    </source>
</reference>
<feature type="transmembrane region" description="Helical" evidence="8">
    <location>
        <begin position="396"/>
        <end position="417"/>
    </location>
</feature>
<feature type="transmembrane region" description="Helical" evidence="8">
    <location>
        <begin position="67"/>
        <end position="85"/>
    </location>
</feature>